<protein>
    <submittedName>
        <fullName evidence="1">Inherit from COG: Catalyzes the S-adenosylmethionine monomethyl esterification of trans-aconitate By similarity</fullName>
    </submittedName>
</protein>
<evidence type="ECO:0000313" key="2">
    <source>
        <dbReference type="Proteomes" id="UP001153069"/>
    </source>
</evidence>
<gene>
    <name evidence="1" type="ORF">SEMRO_579_G169980.1</name>
</gene>
<dbReference type="AlphaFoldDB" id="A0A9N8E2C1"/>
<evidence type="ECO:0000313" key="1">
    <source>
        <dbReference type="EMBL" id="CAB9513227.1"/>
    </source>
</evidence>
<keyword evidence="2" id="KW-1185">Reference proteome</keyword>
<organism evidence="1 2">
    <name type="scientific">Seminavis robusta</name>
    <dbReference type="NCBI Taxonomy" id="568900"/>
    <lineage>
        <taxon>Eukaryota</taxon>
        <taxon>Sar</taxon>
        <taxon>Stramenopiles</taxon>
        <taxon>Ochrophyta</taxon>
        <taxon>Bacillariophyta</taxon>
        <taxon>Bacillariophyceae</taxon>
        <taxon>Bacillariophycidae</taxon>
        <taxon>Naviculales</taxon>
        <taxon>Naviculaceae</taxon>
        <taxon>Seminavis</taxon>
    </lineage>
</organism>
<dbReference type="OrthoDB" id="10264507at2759"/>
<dbReference type="EMBL" id="CAICTM010000578">
    <property type="protein sequence ID" value="CAB9513227.1"/>
    <property type="molecule type" value="Genomic_DNA"/>
</dbReference>
<accession>A0A9N8E2C1</accession>
<proteinExistence type="predicted"/>
<sequence length="148" mass="17101">MTLFCCSGRADYMNHWLNNHGTKLIKEFIAFTNGETLPECNEQFAIQAVTKQDFGPVLSTIWYVREGTGFRIDDTSNSDRRFQRSNDFKNFKCRSHKRFFEVNLYTKDGVSHHHESTRSGRSYARDASIDQDSGICTKGAHWTHPAQK</sequence>
<name>A0A9N8E2C1_9STRA</name>
<reference evidence="1" key="1">
    <citation type="submission" date="2020-06" db="EMBL/GenBank/DDBJ databases">
        <authorList>
            <consortium name="Plant Systems Biology data submission"/>
        </authorList>
    </citation>
    <scope>NUCLEOTIDE SEQUENCE</scope>
    <source>
        <strain evidence="1">D6</strain>
    </source>
</reference>
<dbReference type="Proteomes" id="UP001153069">
    <property type="component" value="Unassembled WGS sequence"/>
</dbReference>
<comment type="caution">
    <text evidence="1">The sequence shown here is derived from an EMBL/GenBank/DDBJ whole genome shotgun (WGS) entry which is preliminary data.</text>
</comment>